<dbReference type="PANTHER" id="PTHR44196">
    <property type="entry name" value="DEHYDROGENASE/REDUCTASE SDR FAMILY MEMBER 7B"/>
    <property type="match status" value="1"/>
</dbReference>
<organism evidence="5">
    <name type="scientific">Rhodopseudomonas palustris (strain BisA53)</name>
    <dbReference type="NCBI Taxonomy" id="316055"/>
    <lineage>
        <taxon>Bacteria</taxon>
        <taxon>Pseudomonadati</taxon>
        <taxon>Pseudomonadota</taxon>
        <taxon>Alphaproteobacteria</taxon>
        <taxon>Hyphomicrobiales</taxon>
        <taxon>Nitrobacteraceae</taxon>
        <taxon>Rhodopseudomonas</taxon>
    </lineage>
</organism>
<evidence type="ECO:0000313" key="5">
    <source>
        <dbReference type="EMBL" id="ABJ07604.1"/>
    </source>
</evidence>
<evidence type="ECO:0000256" key="2">
    <source>
        <dbReference type="ARBA" id="ARBA00023002"/>
    </source>
</evidence>
<name>Q07KD0_RHOP5</name>
<dbReference type="PRINTS" id="PR00080">
    <property type="entry name" value="SDRFAMILY"/>
</dbReference>
<proteinExistence type="inferred from homology"/>
<feature type="domain" description="Ketoreductase" evidence="4">
    <location>
        <begin position="7"/>
        <end position="188"/>
    </location>
</feature>
<dbReference type="InterPro" id="IPR036291">
    <property type="entry name" value="NAD(P)-bd_dom_sf"/>
</dbReference>
<dbReference type="Pfam" id="PF00106">
    <property type="entry name" value="adh_short"/>
    <property type="match status" value="1"/>
</dbReference>
<sequence length="283" mass="30108">MKTFSDKVVVITGAASGIGRALAVRFAAEGARLALIDHDESGLDETGRGCLGASAIELRRSDVTARDAVEQAAHAVVSCFGGVDIVINNAGVSSAGMIGEIGYDTLRWTMEVNFWGVVHGTMAFLPHLRARPEAHLVNVSSVYGLIGVPAQSAYCASKFAVRGFTEAVRQDLRGTGVAVSVVFPGGVRTAIAANSRLDFNLPAEAKQRMRKAFEAEARTTPEAAAEAIVRGIRRKSPRILIGSDAVAIDLLARLRPATYDATVEKHTARFRALLERAPELPND</sequence>
<dbReference type="Gene3D" id="3.40.50.720">
    <property type="entry name" value="NAD(P)-binding Rossmann-like Domain"/>
    <property type="match status" value="1"/>
</dbReference>
<evidence type="ECO:0000256" key="3">
    <source>
        <dbReference type="RuleBase" id="RU000363"/>
    </source>
</evidence>
<dbReference type="InterPro" id="IPR057326">
    <property type="entry name" value="KR_dom"/>
</dbReference>
<dbReference type="SUPFAM" id="SSF51735">
    <property type="entry name" value="NAD(P)-binding Rossmann-fold domains"/>
    <property type="match status" value="1"/>
</dbReference>
<evidence type="ECO:0000256" key="1">
    <source>
        <dbReference type="ARBA" id="ARBA00006484"/>
    </source>
</evidence>
<reference evidence="5" key="1">
    <citation type="submission" date="2006-09" db="EMBL/GenBank/DDBJ databases">
        <title>Complete sequence of Rhodopseudomonas palustris BisA53.</title>
        <authorList>
            <consortium name="US DOE Joint Genome Institute"/>
            <person name="Copeland A."/>
            <person name="Lucas S."/>
            <person name="Lapidus A."/>
            <person name="Barry K."/>
            <person name="Detter J.C."/>
            <person name="Glavina del Rio T."/>
            <person name="Hammon N."/>
            <person name="Israni S."/>
            <person name="Dalin E."/>
            <person name="Tice H."/>
            <person name="Pitluck S."/>
            <person name="Chain P."/>
            <person name="Malfatti S."/>
            <person name="Shin M."/>
            <person name="Vergez L."/>
            <person name="Schmutz J."/>
            <person name="Larimer F."/>
            <person name="Land M."/>
            <person name="Hauser L."/>
            <person name="Pelletier D.A."/>
            <person name="Kyrpides N."/>
            <person name="Kim E."/>
            <person name="Harwood C.S."/>
            <person name="Oda Y."/>
            <person name="Richardson P."/>
        </authorList>
    </citation>
    <scope>NUCLEOTIDE SEQUENCE [LARGE SCALE GENOMIC DNA]</scope>
    <source>
        <strain evidence="5">BisA53</strain>
    </source>
</reference>
<comment type="similarity">
    <text evidence="1 3">Belongs to the short-chain dehydrogenases/reductases (SDR) family.</text>
</comment>
<dbReference type="EMBL" id="CP000463">
    <property type="protein sequence ID" value="ABJ07604.1"/>
    <property type="molecule type" value="Genomic_DNA"/>
</dbReference>
<dbReference type="HOGENOM" id="CLU_010194_2_1_5"/>
<gene>
    <name evidence="5" type="ordered locus">RPE_3674</name>
</gene>
<dbReference type="FunFam" id="3.40.50.720:FF:000084">
    <property type="entry name" value="Short-chain dehydrogenase reductase"/>
    <property type="match status" value="1"/>
</dbReference>
<protein>
    <submittedName>
        <fullName evidence="5">Short-chain dehydrogenase/reductase SDR</fullName>
    </submittedName>
</protein>
<dbReference type="eggNOG" id="COG4221">
    <property type="taxonomic scope" value="Bacteria"/>
</dbReference>
<dbReference type="PROSITE" id="PS00061">
    <property type="entry name" value="ADH_SHORT"/>
    <property type="match status" value="1"/>
</dbReference>
<dbReference type="InterPro" id="IPR002347">
    <property type="entry name" value="SDR_fam"/>
</dbReference>
<dbReference type="KEGG" id="rpe:RPE_3674"/>
<keyword evidence="2" id="KW-0560">Oxidoreductase</keyword>
<dbReference type="GO" id="GO:0016491">
    <property type="term" value="F:oxidoreductase activity"/>
    <property type="evidence" value="ECO:0007669"/>
    <property type="project" value="UniProtKB-KW"/>
</dbReference>
<dbReference type="PRINTS" id="PR00081">
    <property type="entry name" value="GDHRDH"/>
</dbReference>
<dbReference type="GO" id="GO:0016020">
    <property type="term" value="C:membrane"/>
    <property type="evidence" value="ECO:0007669"/>
    <property type="project" value="TreeGrafter"/>
</dbReference>
<evidence type="ECO:0000259" key="4">
    <source>
        <dbReference type="SMART" id="SM00822"/>
    </source>
</evidence>
<dbReference type="OrthoDB" id="4690547at2"/>
<dbReference type="SMART" id="SM00822">
    <property type="entry name" value="PKS_KR"/>
    <property type="match status" value="1"/>
</dbReference>
<accession>Q07KD0</accession>
<dbReference type="InterPro" id="IPR020904">
    <property type="entry name" value="Sc_DH/Rdtase_CS"/>
</dbReference>
<dbReference type="PANTHER" id="PTHR44196:SF1">
    <property type="entry name" value="DEHYDROGENASE_REDUCTASE SDR FAMILY MEMBER 7B"/>
    <property type="match status" value="1"/>
</dbReference>
<dbReference type="AlphaFoldDB" id="Q07KD0"/>
<dbReference type="STRING" id="316055.RPE_3674"/>